<dbReference type="Gene3D" id="3.40.50.300">
    <property type="entry name" value="P-loop containing nucleotide triphosphate hydrolases"/>
    <property type="match status" value="1"/>
</dbReference>
<proteinExistence type="predicted"/>
<evidence type="ECO:0000259" key="9">
    <source>
        <dbReference type="Pfam" id="PF23559"/>
    </source>
</evidence>
<dbReference type="SUPFAM" id="SSF52540">
    <property type="entry name" value="P-loop containing nucleoside triphosphate hydrolases"/>
    <property type="match status" value="1"/>
</dbReference>
<dbReference type="Pfam" id="PF18052">
    <property type="entry name" value="Rx_N"/>
    <property type="match status" value="1"/>
</dbReference>
<dbReference type="InterPro" id="IPR038005">
    <property type="entry name" value="RX-like_CC"/>
</dbReference>
<dbReference type="Pfam" id="PF25019">
    <property type="entry name" value="LRR_R13L1-DRL21"/>
    <property type="match status" value="1"/>
</dbReference>
<evidence type="ECO:0000256" key="3">
    <source>
        <dbReference type="ARBA" id="ARBA00022741"/>
    </source>
</evidence>
<feature type="domain" description="R13L1/DRL21-like LRR repeat region" evidence="10">
    <location>
        <begin position="696"/>
        <end position="821"/>
    </location>
</feature>
<dbReference type="Pfam" id="PF23559">
    <property type="entry name" value="WHD_DRP"/>
    <property type="match status" value="1"/>
</dbReference>
<dbReference type="GO" id="GO:0005524">
    <property type="term" value="F:ATP binding"/>
    <property type="evidence" value="ECO:0007669"/>
    <property type="project" value="UniProtKB-KW"/>
</dbReference>
<dbReference type="PANTHER" id="PTHR36766:SF51">
    <property type="entry name" value="DISEASE RESISTANCE RPP13-LIKE PROTEIN 1"/>
    <property type="match status" value="1"/>
</dbReference>
<reference evidence="11 12" key="1">
    <citation type="submission" date="2019-07" db="EMBL/GenBank/DDBJ databases">
        <title>WGS assembly of Gossypium tomentosum.</title>
        <authorList>
            <person name="Chen Z.J."/>
            <person name="Sreedasyam A."/>
            <person name="Ando A."/>
            <person name="Song Q."/>
            <person name="De L."/>
            <person name="Hulse-Kemp A."/>
            <person name="Ding M."/>
            <person name="Ye W."/>
            <person name="Kirkbride R."/>
            <person name="Jenkins J."/>
            <person name="Plott C."/>
            <person name="Lovell J."/>
            <person name="Lin Y.-M."/>
            <person name="Vaughn R."/>
            <person name="Liu B."/>
            <person name="Li W."/>
            <person name="Simpson S."/>
            <person name="Scheffler B."/>
            <person name="Saski C."/>
            <person name="Grover C."/>
            <person name="Hu G."/>
            <person name="Conover J."/>
            <person name="Carlson J."/>
            <person name="Shu S."/>
            <person name="Boston L."/>
            <person name="Williams M."/>
            <person name="Peterson D."/>
            <person name="Mcgee K."/>
            <person name="Jones D."/>
            <person name="Wendel J."/>
            <person name="Stelly D."/>
            <person name="Grimwood J."/>
            <person name="Schmutz J."/>
        </authorList>
    </citation>
    <scope>NUCLEOTIDE SEQUENCE [LARGE SCALE GENOMIC DNA]</scope>
    <source>
        <strain evidence="11">7179.01</strain>
    </source>
</reference>
<evidence type="ECO:0000259" key="10">
    <source>
        <dbReference type="Pfam" id="PF25019"/>
    </source>
</evidence>
<dbReference type="SUPFAM" id="SSF52058">
    <property type="entry name" value="L domain-like"/>
    <property type="match status" value="2"/>
</dbReference>
<name>A0A5D2JA70_GOSTO</name>
<protein>
    <recommendedName>
        <fullName evidence="13">NB-ARC domain-containing protein</fullName>
    </recommendedName>
</protein>
<dbReference type="InterPro" id="IPR056789">
    <property type="entry name" value="LRR_R13L1-DRL21"/>
</dbReference>
<evidence type="ECO:0000256" key="6">
    <source>
        <dbReference type="SAM" id="Coils"/>
    </source>
</evidence>
<dbReference type="Gene3D" id="1.10.10.10">
    <property type="entry name" value="Winged helix-like DNA-binding domain superfamily/Winged helix DNA-binding domain"/>
    <property type="match status" value="1"/>
</dbReference>
<feature type="domain" description="NB-ARC" evidence="7">
    <location>
        <begin position="183"/>
        <end position="351"/>
    </location>
</feature>
<dbReference type="Gene3D" id="1.10.8.430">
    <property type="entry name" value="Helical domain of apoptotic protease-activating factors"/>
    <property type="match status" value="1"/>
</dbReference>
<evidence type="ECO:0000256" key="1">
    <source>
        <dbReference type="ARBA" id="ARBA00022614"/>
    </source>
</evidence>
<keyword evidence="12" id="KW-1185">Reference proteome</keyword>
<evidence type="ECO:0000259" key="8">
    <source>
        <dbReference type="Pfam" id="PF18052"/>
    </source>
</evidence>
<gene>
    <name evidence="11" type="ORF">ES332_D10G240500v1</name>
</gene>
<dbReference type="Gene3D" id="3.80.10.10">
    <property type="entry name" value="Ribonuclease Inhibitor"/>
    <property type="match status" value="3"/>
</dbReference>
<dbReference type="InterPro" id="IPR036388">
    <property type="entry name" value="WH-like_DNA-bd_sf"/>
</dbReference>
<keyword evidence="2" id="KW-0677">Repeat</keyword>
<dbReference type="Proteomes" id="UP000322667">
    <property type="component" value="Chromosome D10"/>
</dbReference>
<feature type="domain" description="Disease resistance protein winged helix" evidence="9">
    <location>
        <begin position="438"/>
        <end position="506"/>
    </location>
</feature>
<feature type="coiled-coil region" evidence="6">
    <location>
        <begin position="37"/>
        <end position="64"/>
    </location>
</feature>
<sequence length="1378" mass="157393">MPFLQALSAIGEVFVSKLIDFFLDKLTSSDLLQFATEKQVREEIQKLENELKQIRRVLDDAEERQLKEQLVKDWLIDIQNLAFDVEDVLDEFATEIGRRNLMMERRGSSSKRYRLNIPHSFNDVLFNRDIMSKIRDLTANLKDLEPQRNKLELRMTDCERPTRLEQRLQPASLEIENHVYGRDKDKQTILDLLLKSDDERNFVIPILGMGGIGKTTLAQLVYNDASIQNHFHLKAWACVSDYFDVLRITKDILQSITSVSCNDNDLNIVQEKLQKELSGKKFLIVLDDVWNENYHDWTILQSPFKTRTQGSKIIVTTRNHGVSSTMGALHAHSLQLLSDDDCLSVFAQHALGARDFEGHPSLKEVAEKIVRKCNGLPLAAKTLGGLLRTNVDLHAWEDVLESEIWKLSKDQSSIIPALQVSYHHLPLHLKRCFMYCAIIPKDYEFEKEEIILLWRAQGFLQEARDKQCIHDLGHKYFNDLVSRSLLQVCVNSNSRFVMHDLINDLAQSVAGEVCFKIEGSQQISKHARHLSYIAERFDGIKKFEGIYEAQHLRTFLPLRFSSVFRTDNYLTNHVLRNLLPNLRCLRALSLEEYQITMLPDFVGDLKLLRYLNFSKNRVIKCLPESVSTLYNLETFLLKGCWNLEKLPSEMEKLVNLCYLDITGAYKLKGMESNFSMLTNLQKLSSFVLGKEKGHKIRELMNLSNLRGELCISGLQNIAEPRDAWMARLSDKSRLENLELQWSKDFENRREEVEKKVLDGLQPSMKLMELSIKFYCGEMLANWVGDSSFNCLQSLCLDDCRNLLSLPSIGKLPLLKKVRIKGLRSVRTVGVELFGEKTTNTFSSLEILEFVDMLNWERWNLCGVDEEARKFPKLRELFIKYCPSLLGSMPDYLPSLKKLAIRSCGKLIISIQNFPLLSELEIHGCHEVIYKGFVDYSSIKRISFVGISKFSWAAKCLRLRSIKVESFEIGDCEELCSSRENNWGLLTQSISPQYLIISSCPPLVSIGTEEEREELMQLKIPSSTVNMIIKNCERLEKLLTTLYSLTLLMKLELNGCPKLTSVARSNLPSNLEVLIIQSCQNLQCLLLDKGEDVDSNNACVLQKLNIFSCESLKRINRSVLPSTLKTLEIYLCPKLESISQEIQDNSSLESIEIFSCDMLKCLPQGLNKLKHFTSLHISNCSNLISIGESGLPTTNLQLLRFISCRGLQALPGNMHSLNALKELEIWDCPNVESILEEGIPTNLISLSIGPNIWKAILERDLHTLTCLKSLSISSGCPDAVSFPQDEKGFTLPSSLTSLFISDFPKLEDLSSNGFRNLTSLQCLTIENCPNLKTLPGNNMLSSLLELNMRWCPMMEERCKRDKGPEWSKISHIPCVAVWE</sequence>
<dbReference type="Pfam" id="PF00931">
    <property type="entry name" value="NB-ARC"/>
    <property type="match status" value="1"/>
</dbReference>
<dbReference type="InterPro" id="IPR042197">
    <property type="entry name" value="Apaf_helical"/>
</dbReference>
<keyword evidence="6" id="KW-0175">Coiled coil</keyword>
<accession>A0A5D2JA70</accession>
<dbReference type="InterPro" id="IPR058922">
    <property type="entry name" value="WHD_DRP"/>
</dbReference>
<dbReference type="InterPro" id="IPR041118">
    <property type="entry name" value="Rx_N"/>
</dbReference>
<dbReference type="GO" id="GO:0006952">
    <property type="term" value="P:defense response"/>
    <property type="evidence" value="ECO:0007669"/>
    <property type="project" value="UniProtKB-KW"/>
</dbReference>
<dbReference type="FunFam" id="3.40.50.300:FF:001091">
    <property type="entry name" value="Probable disease resistance protein At1g61300"/>
    <property type="match status" value="1"/>
</dbReference>
<evidence type="ECO:0000313" key="11">
    <source>
        <dbReference type="EMBL" id="TYH50953.1"/>
    </source>
</evidence>
<evidence type="ECO:0000313" key="12">
    <source>
        <dbReference type="Proteomes" id="UP000322667"/>
    </source>
</evidence>
<dbReference type="GO" id="GO:0043531">
    <property type="term" value="F:ADP binding"/>
    <property type="evidence" value="ECO:0007669"/>
    <property type="project" value="InterPro"/>
</dbReference>
<feature type="domain" description="Disease resistance N-terminal" evidence="8">
    <location>
        <begin position="19"/>
        <end position="105"/>
    </location>
</feature>
<dbReference type="Gene3D" id="1.20.5.4130">
    <property type="match status" value="1"/>
</dbReference>
<keyword evidence="3" id="KW-0547">Nucleotide-binding</keyword>
<evidence type="ECO:0000256" key="5">
    <source>
        <dbReference type="ARBA" id="ARBA00022840"/>
    </source>
</evidence>
<evidence type="ECO:0000256" key="2">
    <source>
        <dbReference type="ARBA" id="ARBA00022737"/>
    </source>
</evidence>
<dbReference type="EMBL" id="CM017632">
    <property type="protein sequence ID" value="TYH50953.1"/>
    <property type="molecule type" value="Genomic_DNA"/>
</dbReference>
<evidence type="ECO:0008006" key="13">
    <source>
        <dbReference type="Google" id="ProtNLM"/>
    </source>
</evidence>
<dbReference type="CDD" id="cd14798">
    <property type="entry name" value="RX-CC_like"/>
    <property type="match status" value="1"/>
</dbReference>
<dbReference type="GO" id="GO:0051707">
    <property type="term" value="P:response to other organism"/>
    <property type="evidence" value="ECO:0007669"/>
    <property type="project" value="UniProtKB-ARBA"/>
</dbReference>
<organism evidence="11 12">
    <name type="scientific">Gossypium tomentosum</name>
    <name type="common">Hawaiian cotton</name>
    <name type="synonym">Gossypium sandvicense</name>
    <dbReference type="NCBI Taxonomy" id="34277"/>
    <lineage>
        <taxon>Eukaryota</taxon>
        <taxon>Viridiplantae</taxon>
        <taxon>Streptophyta</taxon>
        <taxon>Embryophyta</taxon>
        <taxon>Tracheophyta</taxon>
        <taxon>Spermatophyta</taxon>
        <taxon>Magnoliopsida</taxon>
        <taxon>eudicotyledons</taxon>
        <taxon>Gunneridae</taxon>
        <taxon>Pentapetalae</taxon>
        <taxon>rosids</taxon>
        <taxon>malvids</taxon>
        <taxon>Malvales</taxon>
        <taxon>Malvaceae</taxon>
        <taxon>Malvoideae</taxon>
        <taxon>Gossypium</taxon>
    </lineage>
</organism>
<dbReference type="InterPro" id="IPR032675">
    <property type="entry name" value="LRR_dom_sf"/>
</dbReference>
<dbReference type="InterPro" id="IPR002182">
    <property type="entry name" value="NB-ARC"/>
</dbReference>
<keyword evidence="4" id="KW-0611">Plant defense</keyword>
<evidence type="ECO:0000256" key="4">
    <source>
        <dbReference type="ARBA" id="ARBA00022821"/>
    </source>
</evidence>
<dbReference type="PANTHER" id="PTHR36766">
    <property type="entry name" value="PLANT BROAD-SPECTRUM MILDEW RESISTANCE PROTEIN RPW8"/>
    <property type="match status" value="1"/>
</dbReference>
<evidence type="ECO:0000259" key="7">
    <source>
        <dbReference type="Pfam" id="PF00931"/>
    </source>
</evidence>
<dbReference type="InterPro" id="IPR027417">
    <property type="entry name" value="P-loop_NTPase"/>
</dbReference>
<keyword evidence="5" id="KW-0067">ATP-binding</keyword>
<dbReference type="PRINTS" id="PR00364">
    <property type="entry name" value="DISEASERSIST"/>
</dbReference>
<keyword evidence="1" id="KW-0433">Leucine-rich repeat</keyword>
<dbReference type="FunFam" id="1.10.10.10:FF:000322">
    <property type="entry name" value="Probable disease resistance protein At1g63360"/>
    <property type="match status" value="1"/>
</dbReference>